<dbReference type="InterPro" id="IPR010344">
    <property type="entry name" value="YbjH"/>
</dbReference>
<dbReference type="Pfam" id="PF06082">
    <property type="entry name" value="YjbH"/>
    <property type="match status" value="1"/>
</dbReference>
<keyword evidence="2" id="KW-1185">Reference proteome</keyword>
<organism evidence="1 2">
    <name type="scientific">Candidatus Paraluminiphilus aquimaris</name>
    <dbReference type="NCBI Taxonomy" id="2518994"/>
    <lineage>
        <taxon>Bacteria</taxon>
        <taxon>Pseudomonadati</taxon>
        <taxon>Pseudomonadota</taxon>
        <taxon>Gammaproteobacteria</taxon>
        <taxon>Cellvibrionales</taxon>
        <taxon>Halieaceae</taxon>
        <taxon>Candidatus Paraluminiphilus</taxon>
    </lineage>
</organism>
<sequence length="712" mass="79857">MKRVSCTLFRLTTLGLAANTLSRCGACLVLLILSASLSFSTTKVYASDYGTTGLIDIPTARMRSDATLAFTAGYDQRHRQFAITYQATPWLEATYRYTGFTEFFYWDRNYEAKVRLFEEDDYFPYQPALAVGIRDMVGTGVFGSEYVVASKRFGNLDATLGVGWGRLAGKGQFDNPLGYIAERFETRPRYSGQGGTVELGNFFSGKKASLFGGFSYEFDSLPITFTAEYNPDQYDWDFSRGGDRPSSPISAGITWHAQDNVDIAITAQHGDELALRFTSYFDGLAEPAKQLPEEVISSFYLPQDKFPAGYQKARWFDRLVFDAERTGLIVLEASLSRDESQVELVVGNADFQLWSDALSQHIALADLHLPATVETLYFVVEEAGHRVASVVLPRPSYGAGVEDRDLLGRSRLLSGRTLTDPTYRTSFVTGQLNTAVNLRTRFQFFDPDDPARYQLYVAVDSEYALSNHWSIKSSLAFNIEQNFDESKRRESDSVLPPVRTDVVKYLDDGATRVEALIVEGRDTIGTNLHYRVFGGVLEQMFSGAGGEVLYWPSQSRLAFGASLAYAKQRDYDGRFGLRGYDAVTGFVSAYYASRFYNYDFGVHLGQYLAKDKGATFEVRRTFRNGWQVGLWATFTDVSSEDFGEGSFDKGMFFQIPLSSLFNNAPSRSMLSSGLRPIQRDGGQRLDGYAGQIFWDVRSARYEAFQPEERMLP</sequence>
<accession>A0ABY6Q7T8</accession>
<dbReference type="EMBL" id="CP036501">
    <property type="protein sequence ID" value="UZP74296.1"/>
    <property type="molecule type" value="Genomic_DNA"/>
</dbReference>
<gene>
    <name evidence="1" type="ORF">E0F26_05845</name>
</gene>
<name>A0ABY6Q7T8_9GAMM</name>
<evidence type="ECO:0008006" key="3">
    <source>
        <dbReference type="Google" id="ProtNLM"/>
    </source>
</evidence>
<protein>
    <recommendedName>
        <fullName evidence="3">YjbH domain-containing protein</fullName>
    </recommendedName>
</protein>
<proteinExistence type="predicted"/>
<evidence type="ECO:0000313" key="2">
    <source>
        <dbReference type="Proteomes" id="UP001317963"/>
    </source>
</evidence>
<dbReference type="Proteomes" id="UP001317963">
    <property type="component" value="Chromosome"/>
</dbReference>
<dbReference type="RefSeq" id="WP_279243110.1">
    <property type="nucleotide sequence ID" value="NZ_CP036501.1"/>
</dbReference>
<reference evidence="1 2" key="1">
    <citation type="submission" date="2019-02" db="EMBL/GenBank/DDBJ databases">
        <title>Halieaceae_genomes.</title>
        <authorList>
            <person name="Li S.-H."/>
        </authorList>
    </citation>
    <scope>NUCLEOTIDE SEQUENCE [LARGE SCALE GENOMIC DNA]</scope>
    <source>
        <strain evidence="1 2">JH123</strain>
    </source>
</reference>
<evidence type="ECO:0000313" key="1">
    <source>
        <dbReference type="EMBL" id="UZP74296.1"/>
    </source>
</evidence>